<dbReference type="OrthoDB" id="5394557at2759"/>
<dbReference type="InterPro" id="IPR001138">
    <property type="entry name" value="Zn2Cys6_DnaBD"/>
</dbReference>
<reference evidence="4" key="1">
    <citation type="submission" date="2017-09" db="EMBL/GenBank/DDBJ databases">
        <title>Polyketide synthases of a Diaporthe helianthi virulent isolate.</title>
        <authorList>
            <person name="Baroncelli R."/>
        </authorList>
    </citation>
    <scope>NUCLEOTIDE SEQUENCE [LARGE SCALE GENOMIC DNA]</scope>
    <source>
        <strain evidence="4">7/96</strain>
    </source>
</reference>
<evidence type="ECO:0000313" key="5">
    <source>
        <dbReference type="Proteomes" id="UP000094444"/>
    </source>
</evidence>
<evidence type="ECO:0000259" key="3">
    <source>
        <dbReference type="PROSITE" id="PS50048"/>
    </source>
</evidence>
<dbReference type="GO" id="GO:0008270">
    <property type="term" value="F:zinc ion binding"/>
    <property type="evidence" value="ECO:0007669"/>
    <property type="project" value="InterPro"/>
</dbReference>
<dbReference type="InParanoid" id="A0A2P5HQW3"/>
<feature type="compositionally biased region" description="Basic residues" evidence="2">
    <location>
        <begin position="485"/>
        <end position="512"/>
    </location>
</feature>
<dbReference type="AlphaFoldDB" id="A0A2P5HQW3"/>
<feature type="region of interest" description="Disordered" evidence="2">
    <location>
        <begin position="381"/>
        <end position="415"/>
    </location>
</feature>
<feature type="compositionally biased region" description="Low complexity" evidence="2">
    <location>
        <begin position="536"/>
        <end position="553"/>
    </location>
</feature>
<dbReference type="PROSITE" id="PS00463">
    <property type="entry name" value="ZN2_CY6_FUNGAL_1"/>
    <property type="match status" value="1"/>
</dbReference>
<sequence length="562" mass="58423">MVSRAYYPPPPPHPHEGARYLTSRACAPYYSYPERRYQLPSHDARSMTMTDPQTDETTPPRKRIAVACGRCRKRKIRCSGDPGGGLPCVNCKNAGVDACLFLRVRELSFFHDDDDDEEDGVVLGEQGPQVQSQEAPMREDSRYDYNIDVSRTLAQRSAGPIAQISSSMGQYPQDMHLLSSGAIPSSYRSTSYTNLGTKGFYPLAADWGDAYSADSGVGDYSLGVPQYQVISSDASNIVPSYGHWSARQQKTIGQNGSVYVDTESAYPYGSGNNTAAGLVHRPASSLPPDTSAYSLVGIAASLPSAGNERHLPNPAAVSRALGSSSASYRLDGLPTGYGSTKTSHTSVSGSQASPTSPIADVTAAAAAAAVGYASSYDYASVGRPSQQHGSSSSDAYGSVSTGSSETIFGEQDRSAASQGAAVDLTGYTYGAASPADASSLRRASSGSGLTSRSAAESSVSSTGYAASDGTSTLGSGNFHGSSSSHVHHHRQHHHGQSHHASPRHASHHHAHPHQLPGAHAVTGSTAYGEVPGGGSSSSNGVSGSVGGTAATGSHRSTIVSRR</sequence>
<comment type="caution">
    <text evidence="4">The sequence shown here is derived from an EMBL/GenBank/DDBJ whole genome shotgun (WGS) entry which is preliminary data.</text>
</comment>
<proteinExistence type="predicted"/>
<dbReference type="PROSITE" id="PS50048">
    <property type="entry name" value="ZN2_CY6_FUNGAL_2"/>
    <property type="match status" value="1"/>
</dbReference>
<protein>
    <recommendedName>
        <fullName evidence="3">Zn(2)-C6 fungal-type domain-containing protein</fullName>
    </recommendedName>
</protein>
<feature type="region of interest" description="Disordered" evidence="2">
    <location>
        <begin position="431"/>
        <end position="562"/>
    </location>
</feature>
<dbReference type="InterPro" id="IPR036864">
    <property type="entry name" value="Zn2-C6_fun-type_DNA-bd_sf"/>
</dbReference>
<dbReference type="SMART" id="SM00066">
    <property type="entry name" value="GAL4"/>
    <property type="match status" value="1"/>
</dbReference>
<keyword evidence="1" id="KW-0539">Nucleus</keyword>
<gene>
    <name evidence="4" type="ORF">DHEL01_v208977</name>
</gene>
<keyword evidence="5" id="KW-1185">Reference proteome</keyword>
<feature type="compositionally biased region" description="Low complexity" evidence="2">
    <location>
        <begin position="389"/>
        <end position="404"/>
    </location>
</feature>
<dbReference type="CDD" id="cd00067">
    <property type="entry name" value="GAL4"/>
    <property type="match status" value="1"/>
</dbReference>
<feature type="compositionally biased region" description="Polar residues" evidence="2">
    <location>
        <begin position="337"/>
        <end position="356"/>
    </location>
</feature>
<evidence type="ECO:0000256" key="1">
    <source>
        <dbReference type="ARBA" id="ARBA00023242"/>
    </source>
</evidence>
<accession>A0A2P5HQW3</accession>
<feature type="region of interest" description="Disordered" evidence="2">
    <location>
        <begin position="335"/>
        <end position="356"/>
    </location>
</feature>
<feature type="compositionally biased region" description="Polar residues" evidence="2">
    <location>
        <begin position="462"/>
        <end position="475"/>
    </location>
</feature>
<feature type="compositionally biased region" description="Low complexity" evidence="2">
    <location>
        <begin position="431"/>
        <end position="461"/>
    </location>
</feature>
<dbReference type="Gene3D" id="4.10.240.10">
    <property type="entry name" value="Zn(2)-C6 fungal-type DNA-binding domain"/>
    <property type="match status" value="1"/>
</dbReference>
<evidence type="ECO:0000313" key="4">
    <source>
        <dbReference type="EMBL" id="POS72627.1"/>
    </source>
</evidence>
<name>A0A2P5HQW3_DIAHE</name>
<dbReference type="STRING" id="158607.A0A2P5HQW3"/>
<organism evidence="4 5">
    <name type="scientific">Diaporthe helianthi</name>
    <dbReference type="NCBI Taxonomy" id="158607"/>
    <lineage>
        <taxon>Eukaryota</taxon>
        <taxon>Fungi</taxon>
        <taxon>Dikarya</taxon>
        <taxon>Ascomycota</taxon>
        <taxon>Pezizomycotina</taxon>
        <taxon>Sordariomycetes</taxon>
        <taxon>Sordariomycetidae</taxon>
        <taxon>Diaporthales</taxon>
        <taxon>Diaporthaceae</taxon>
        <taxon>Diaporthe</taxon>
    </lineage>
</organism>
<dbReference type="EMBL" id="MAVT02000960">
    <property type="protein sequence ID" value="POS72627.1"/>
    <property type="molecule type" value="Genomic_DNA"/>
</dbReference>
<feature type="domain" description="Zn(2)-C6 fungal-type" evidence="3">
    <location>
        <begin position="67"/>
        <end position="101"/>
    </location>
</feature>
<dbReference type="Pfam" id="PF00172">
    <property type="entry name" value="Zn_clus"/>
    <property type="match status" value="1"/>
</dbReference>
<dbReference type="GO" id="GO:0000981">
    <property type="term" value="F:DNA-binding transcription factor activity, RNA polymerase II-specific"/>
    <property type="evidence" value="ECO:0007669"/>
    <property type="project" value="InterPro"/>
</dbReference>
<dbReference type="SUPFAM" id="SSF57701">
    <property type="entry name" value="Zn2/Cys6 DNA-binding domain"/>
    <property type="match status" value="1"/>
</dbReference>
<dbReference type="Proteomes" id="UP000094444">
    <property type="component" value="Unassembled WGS sequence"/>
</dbReference>
<evidence type="ECO:0000256" key="2">
    <source>
        <dbReference type="SAM" id="MobiDB-lite"/>
    </source>
</evidence>